<dbReference type="EMBL" id="JBBGZH010000001">
    <property type="protein sequence ID" value="MEJ5019360.1"/>
    <property type="molecule type" value="Genomic_DNA"/>
</dbReference>
<name>A0ABU8PCN5_9HYPH</name>
<protein>
    <submittedName>
        <fullName evidence="1">Uncharacterized protein</fullName>
    </submittedName>
</protein>
<dbReference type="RefSeq" id="WP_286152311.1">
    <property type="nucleotide sequence ID" value="NZ_JBBGZH010000001.1"/>
</dbReference>
<evidence type="ECO:0000313" key="1">
    <source>
        <dbReference type="EMBL" id="MEJ5019360.1"/>
    </source>
</evidence>
<dbReference type="Proteomes" id="UP001375812">
    <property type="component" value="Unassembled WGS sequence"/>
</dbReference>
<gene>
    <name evidence="1" type="ORF">WH297_06350</name>
</gene>
<reference evidence="1 2" key="1">
    <citation type="submission" date="2023-12" db="EMBL/GenBank/DDBJ databases">
        <title>Gut-associated functions are favored during microbiome assembly across C. elegans life.</title>
        <authorList>
            <person name="Zimmermann J."/>
        </authorList>
    </citation>
    <scope>NUCLEOTIDE SEQUENCE [LARGE SCALE GENOMIC DNA]</scope>
    <source>
        <strain evidence="1 2">MYb71</strain>
    </source>
</reference>
<organism evidence="1 2">
    <name type="scientific">Ochrobactrum vermis</name>
    <dbReference type="NCBI Taxonomy" id="1827297"/>
    <lineage>
        <taxon>Bacteria</taxon>
        <taxon>Pseudomonadati</taxon>
        <taxon>Pseudomonadota</taxon>
        <taxon>Alphaproteobacteria</taxon>
        <taxon>Hyphomicrobiales</taxon>
        <taxon>Brucellaceae</taxon>
        <taxon>Brucella/Ochrobactrum group</taxon>
        <taxon>Ochrobactrum</taxon>
    </lineage>
</organism>
<evidence type="ECO:0000313" key="2">
    <source>
        <dbReference type="Proteomes" id="UP001375812"/>
    </source>
</evidence>
<sequence length="45" mass="4947">MARNRMRAPSSTTTTVTKTQTVRINGARVKITTKAEKVTTKPASR</sequence>
<comment type="caution">
    <text evidence="1">The sequence shown here is derived from an EMBL/GenBank/DDBJ whole genome shotgun (WGS) entry which is preliminary data.</text>
</comment>
<proteinExistence type="predicted"/>
<accession>A0ABU8PCN5</accession>
<keyword evidence="2" id="KW-1185">Reference proteome</keyword>